<comment type="caution">
    <text evidence="1">The sequence shown here is derived from an EMBL/GenBank/DDBJ whole genome shotgun (WGS) entry which is preliminary data.</text>
</comment>
<sequence>MTKLYLPGAASTEHALKRDYLLAILAPITKSTTCLELSLLMVSDVFVFFLAVMCEIHDFITAPSSVPIDAKERIRCSANHRYKCIIDSSDIYLTGFILNPCYWGSSILKDYSPLAIKAVKLSLQKGSSGRRDKQKQVNPQIFPKFSSGLASFSCVLCGSNMNTKNDQSPIFLFTKLSRDSSNGFVSGSSRVIYLTDHMDLPTPYKPIGSISWTLVKMHNH</sequence>
<evidence type="ECO:0000313" key="1">
    <source>
        <dbReference type="EMBL" id="KAK7689269.1"/>
    </source>
</evidence>
<proteinExistence type="predicted"/>
<dbReference type="Proteomes" id="UP001385951">
    <property type="component" value="Unassembled WGS sequence"/>
</dbReference>
<dbReference type="EMBL" id="JASBNA010000009">
    <property type="protein sequence ID" value="KAK7689269.1"/>
    <property type="molecule type" value="Genomic_DNA"/>
</dbReference>
<gene>
    <name evidence="1" type="ORF">QCA50_007960</name>
</gene>
<organism evidence="1 2">
    <name type="scientific">Cerrena zonata</name>
    <dbReference type="NCBI Taxonomy" id="2478898"/>
    <lineage>
        <taxon>Eukaryota</taxon>
        <taxon>Fungi</taxon>
        <taxon>Dikarya</taxon>
        <taxon>Basidiomycota</taxon>
        <taxon>Agaricomycotina</taxon>
        <taxon>Agaricomycetes</taxon>
        <taxon>Polyporales</taxon>
        <taxon>Cerrenaceae</taxon>
        <taxon>Cerrena</taxon>
    </lineage>
</organism>
<evidence type="ECO:0000313" key="2">
    <source>
        <dbReference type="Proteomes" id="UP001385951"/>
    </source>
</evidence>
<accession>A0AAW0GD41</accession>
<reference evidence="1 2" key="1">
    <citation type="submission" date="2022-09" db="EMBL/GenBank/DDBJ databases">
        <authorList>
            <person name="Palmer J.M."/>
        </authorList>
    </citation>
    <scope>NUCLEOTIDE SEQUENCE [LARGE SCALE GENOMIC DNA]</scope>
    <source>
        <strain evidence="1 2">DSM 7382</strain>
    </source>
</reference>
<keyword evidence="2" id="KW-1185">Reference proteome</keyword>
<dbReference type="AlphaFoldDB" id="A0AAW0GD41"/>
<protein>
    <submittedName>
        <fullName evidence="1">Uncharacterized protein</fullName>
    </submittedName>
</protein>
<name>A0AAW0GD41_9APHY</name>